<dbReference type="CDD" id="cd16448">
    <property type="entry name" value="RING-H2"/>
    <property type="match status" value="1"/>
</dbReference>
<accession>A0A812QFJ6</accession>
<protein>
    <recommendedName>
        <fullName evidence="4">RING-type domain-containing protein</fullName>
    </recommendedName>
</protein>
<evidence type="ECO:0008006" key="4">
    <source>
        <dbReference type="Google" id="ProtNLM"/>
    </source>
</evidence>
<comment type="caution">
    <text evidence="2">The sequence shown here is derived from an EMBL/GenBank/DDBJ whole genome shotgun (WGS) entry which is preliminary data.</text>
</comment>
<organism evidence="2 3">
    <name type="scientific">Symbiodinium natans</name>
    <dbReference type="NCBI Taxonomy" id="878477"/>
    <lineage>
        <taxon>Eukaryota</taxon>
        <taxon>Sar</taxon>
        <taxon>Alveolata</taxon>
        <taxon>Dinophyceae</taxon>
        <taxon>Suessiales</taxon>
        <taxon>Symbiodiniaceae</taxon>
        <taxon>Symbiodinium</taxon>
    </lineage>
</organism>
<dbReference type="Proteomes" id="UP000604046">
    <property type="component" value="Unassembled WGS sequence"/>
</dbReference>
<evidence type="ECO:0000313" key="2">
    <source>
        <dbReference type="EMBL" id="CAE7388473.1"/>
    </source>
</evidence>
<dbReference type="EMBL" id="CAJNDS010002238">
    <property type="protein sequence ID" value="CAE7388473.1"/>
    <property type="molecule type" value="Genomic_DNA"/>
</dbReference>
<evidence type="ECO:0000313" key="3">
    <source>
        <dbReference type="Proteomes" id="UP000604046"/>
    </source>
</evidence>
<feature type="region of interest" description="Disordered" evidence="1">
    <location>
        <begin position="675"/>
        <end position="694"/>
    </location>
</feature>
<feature type="compositionally biased region" description="Low complexity" evidence="1">
    <location>
        <begin position="685"/>
        <end position="694"/>
    </location>
</feature>
<gene>
    <name evidence="2" type="ORF">SNAT2548_LOCUS21181</name>
</gene>
<reference evidence="2" key="1">
    <citation type="submission" date="2021-02" db="EMBL/GenBank/DDBJ databases">
        <authorList>
            <person name="Dougan E. K."/>
            <person name="Rhodes N."/>
            <person name="Thang M."/>
            <person name="Chan C."/>
        </authorList>
    </citation>
    <scope>NUCLEOTIDE SEQUENCE</scope>
</reference>
<name>A0A812QFJ6_9DINO</name>
<keyword evidence="3" id="KW-1185">Reference proteome</keyword>
<feature type="compositionally biased region" description="Pro residues" evidence="1">
    <location>
        <begin position="415"/>
        <end position="428"/>
    </location>
</feature>
<sequence>MGAAPAPGKGKLDLALLVEMAMAVREESWPCSLVLSGVMPRGSDSACPAVSAVPALGQFGFDGDRTLPNPASAEDECCCVCLERLQSAAPADQLPVPFPTCRRHRMHLGCLAQYRAQAACLDDLLCPLCHHSRCPDCTLTSWSVTDDAALRTLCLHHGVHMPERIAGESTVREAVPDYALRTFTSNDAPEPRPPPGVTLLCCHRVAAVGGAAGVDFVHLPDREMQWAPVPIRHGAGIAVWRPGWLCPGCAQDVGLETLSIPAEPSSPLRGPLSAHPGTAATSLLTHGCICPCSMPRRVRCPDVLERWRSDPRAAWWEDARRTLAASHPVQAATLTEALLTATNAANEPPPERLLQEAAALPPAASVHIGWVVRRLAQHNDGYITAPCQEACLELFGGRAFAANLDRASDAFRRAPPPEPHALAAPPPTLRLQSARKATTPAPTLRMTRTTCGHRRSLATTSFLRPSRSEHALPGPAEALGGVGVGADAILPLPHPLLMRILAPQRHLEQKREAPSSLQVPGDRVLPCAAAAVLAQTHLRALGCETPDWAAVCTGAATAPLFQAASRRVALYIAAQRFACGPATAAARFIPSEVGKVSAQDAQYAPTPSTLTVRLGLSSLSGPNFASLGDRLGNLRVRDEDPVGRRLQGPIETSEIVLFKRTALASQSLLELPVRPCDAGDGGEPPLGELLAAPP</sequence>
<proteinExistence type="predicted"/>
<feature type="region of interest" description="Disordered" evidence="1">
    <location>
        <begin position="415"/>
        <end position="443"/>
    </location>
</feature>
<evidence type="ECO:0000256" key="1">
    <source>
        <dbReference type="SAM" id="MobiDB-lite"/>
    </source>
</evidence>
<dbReference type="AlphaFoldDB" id="A0A812QFJ6"/>